<proteinExistence type="inferred from homology"/>
<feature type="transmembrane region" description="Helical" evidence="11">
    <location>
        <begin position="24"/>
        <end position="45"/>
    </location>
</feature>
<dbReference type="STRING" id="1183438.GKIL_1277"/>
<dbReference type="AlphaFoldDB" id="U5QF73"/>
<dbReference type="PIRSF" id="PIRSF003097">
    <property type="entry name" value="FtsX"/>
    <property type="match status" value="1"/>
</dbReference>
<evidence type="ECO:0000256" key="7">
    <source>
        <dbReference type="ARBA" id="ARBA00022989"/>
    </source>
</evidence>
<evidence type="ECO:0000256" key="6">
    <source>
        <dbReference type="ARBA" id="ARBA00022692"/>
    </source>
</evidence>
<keyword evidence="9 10" id="KW-0131">Cell cycle</keyword>
<evidence type="ECO:0000256" key="9">
    <source>
        <dbReference type="ARBA" id="ARBA00023306"/>
    </source>
</evidence>
<dbReference type="OrthoDB" id="9813411at2"/>
<accession>U5QF73</accession>
<evidence type="ECO:0000259" key="12">
    <source>
        <dbReference type="Pfam" id="PF02687"/>
    </source>
</evidence>
<organism evidence="14 15">
    <name type="scientific">Gloeobacter kilaueensis (strain ATCC BAA-2537 / CCAP 1431/1 / ULC 316 / JS1)</name>
    <dbReference type="NCBI Taxonomy" id="1183438"/>
    <lineage>
        <taxon>Bacteria</taxon>
        <taxon>Bacillati</taxon>
        <taxon>Cyanobacteriota</taxon>
        <taxon>Cyanophyceae</taxon>
        <taxon>Gloeobacterales</taxon>
        <taxon>Gloeobacteraceae</taxon>
        <taxon>Gloeobacter</taxon>
    </lineage>
</organism>
<dbReference type="RefSeq" id="WP_023172615.1">
    <property type="nucleotide sequence ID" value="NC_022600.1"/>
</dbReference>
<dbReference type="eggNOG" id="COG2177">
    <property type="taxonomic scope" value="Bacteria"/>
</dbReference>
<dbReference type="EMBL" id="CP003587">
    <property type="protein sequence ID" value="AGY57523.1"/>
    <property type="molecule type" value="Genomic_DNA"/>
</dbReference>
<evidence type="ECO:0000256" key="2">
    <source>
        <dbReference type="ARBA" id="ARBA00007379"/>
    </source>
</evidence>
<evidence type="ECO:0000256" key="3">
    <source>
        <dbReference type="ARBA" id="ARBA00021907"/>
    </source>
</evidence>
<keyword evidence="5 10" id="KW-0132">Cell division</keyword>
<reference evidence="14 15" key="1">
    <citation type="journal article" date="2013" name="PLoS ONE">
        <title>Cultivation and Complete Genome Sequencing of Gloeobacter kilaueensis sp. nov., from a Lava Cave in Kilauea Caldera, Hawai'i.</title>
        <authorList>
            <person name="Saw J.H."/>
            <person name="Schatz M."/>
            <person name="Brown M.V."/>
            <person name="Kunkel D.D."/>
            <person name="Foster J.S."/>
            <person name="Shick H."/>
            <person name="Christensen S."/>
            <person name="Hou S."/>
            <person name="Wan X."/>
            <person name="Donachie S.P."/>
        </authorList>
    </citation>
    <scope>NUCLEOTIDE SEQUENCE [LARGE SCALE GENOMIC DNA]</scope>
    <source>
        <strain evidence="15">JS</strain>
    </source>
</reference>
<keyword evidence="8 10" id="KW-0472">Membrane</keyword>
<dbReference type="Proteomes" id="UP000017396">
    <property type="component" value="Chromosome"/>
</dbReference>
<dbReference type="PANTHER" id="PTHR47755">
    <property type="entry name" value="CELL DIVISION PROTEIN FTSX"/>
    <property type="match status" value="1"/>
</dbReference>
<keyword evidence="6 11" id="KW-0812">Transmembrane</keyword>
<keyword evidence="7 11" id="KW-1133">Transmembrane helix</keyword>
<protein>
    <recommendedName>
        <fullName evidence="3 10">Cell division protein FtsX</fullName>
    </recommendedName>
</protein>
<feature type="transmembrane region" description="Helical" evidence="11">
    <location>
        <begin position="270"/>
        <end position="292"/>
    </location>
</feature>
<sequence length="293" mass="31887">MIQRATSQIDYLLRETFTGLRRNIWMIWAAVSTLSVLLFLLGLGLQFSWQLQEAVSALGSQLEISIYLKPGVRTASVEPTLKTFVGIEKIASTSREQAWAAMQKELGVESDPSASLGGNPLVDSLRVQVARPEAVAPLAQQIKHLEGVETVSYGSEAARRLGQIQEAMHWVGLALTVILSVATVAVITTTIRLVVLSRRKEIEVMQLVGATPLRIATPFILEGFLFGIVGAGLAWGLIQATGRIVEQKRLELLPFLQWQTSQISPATLPLILLGIGVSLGVLGSFIAVWRAIR</sequence>
<dbReference type="KEGG" id="glj:GKIL_1277"/>
<feature type="transmembrane region" description="Helical" evidence="11">
    <location>
        <begin position="170"/>
        <end position="195"/>
    </location>
</feature>
<feature type="domain" description="ABC3 transporter permease C-terminal" evidence="12">
    <location>
        <begin position="175"/>
        <end position="293"/>
    </location>
</feature>
<evidence type="ECO:0000313" key="14">
    <source>
        <dbReference type="EMBL" id="AGY57523.1"/>
    </source>
</evidence>
<comment type="subcellular location">
    <subcellularLocation>
        <location evidence="1">Cell membrane</location>
        <topology evidence="1">Multi-pass membrane protein</topology>
    </subcellularLocation>
</comment>
<keyword evidence="15" id="KW-1185">Reference proteome</keyword>
<evidence type="ECO:0000256" key="11">
    <source>
        <dbReference type="SAM" id="Phobius"/>
    </source>
</evidence>
<feature type="domain" description="FtsX extracellular" evidence="13">
    <location>
        <begin position="62"/>
        <end position="151"/>
    </location>
</feature>
<evidence type="ECO:0000259" key="13">
    <source>
        <dbReference type="Pfam" id="PF18075"/>
    </source>
</evidence>
<dbReference type="Pfam" id="PF18075">
    <property type="entry name" value="FtsX_ECD"/>
    <property type="match status" value="1"/>
</dbReference>
<keyword evidence="4 10" id="KW-1003">Cell membrane</keyword>
<name>U5QF73_GLOK1</name>
<dbReference type="GO" id="GO:0005886">
    <property type="term" value="C:plasma membrane"/>
    <property type="evidence" value="ECO:0007669"/>
    <property type="project" value="UniProtKB-SubCell"/>
</dbReference>
<dbReference type="InterPro" id="IPR003838">
    <property type="entry name" value="ABC3_permease_C"/>
</dbReference>
<dbReference type="Gene3D" id="3.30.70.3040">
    <property type="match status" value="1"/>
</dbReference>
<evidence type="ECO:0000256" key="1">
    <source>
        <dbReference type="ARBA" id="ARBA00004651"/>
    </source>
</evidence>
<dbReference type="PANTHER" id="PTHR47755:SF1">
    <property type="entry name" value="CELL DIVISION PROTEIN FTSX"/>
    <property type="match status" value="1"/>
</dbReference>
<evidence type="ECO:0000313" key="15">
    <source>
        <dbReference type="Proteomes" id="UP000017396"/>
    </source>
</evidence>
<gene>
    <name evidence="14" type="primary">ftsX</name>
    <name evidence="14" type="ORF">GKIL_1277</name>
</gene>
<feature type="transmembrane region" description="Helical" evidence="11">
    <location>
        <begin position="215"/>
        <end position="238"/>
    </location>
</feature>
<evidence type="ECO:0000256" key="8">
    <source>
        <dbReference type="ARBA" id="ARBA00023136"/>
    </source>
</evidence>
<dbReference type="InterPro" id="IPR040690">
    <property type="entry name" value="FtsX_ECD"/>
</dbReference>
<dbReference type="InterPro" id="IPR004513">
    <property type="entry name" value="FtsX"/>
</dbReference>
<comment type="similarity">
    <text evidence="2 10">Belongs to the ABC-4 integral membrane protein family. FtsX subfamily.</text>
</comment>
<evidence type="ECO:0000256" key="4">
    <source>
        <dbReference type="ARBA" id="ARBA00022475"/>
    </source>
</evidence>
<dbReference type="Pfam" id="PF02687">
    <property type="entry name" value="FtsX"/>
    <property type="match status" value="1"/>
</dbReference>
<dbReference type="HOGENOM" id="CLU_073546_2_1_3"/>
<dbReference type="GO" id="GO:0051301">
    <property type="term" value="P:cell division"/>
    <property type="evidence" value="ECO:0007669"/>
    <property type="project" value="UniProtKB-KW"/>
</dbReference>
<evidence type="ECO:0000256" key="10">
    <source>
        <dbReference type="PIRNR" id="PIRNR003097"/>
    </source>
</evidence>
<evidence type="ECO:0000256" key="5">
    <source>
        <dbReference type="ARBA" id="ARBA00022618"/>
    </source>
</evidence>
<dbReference type="PATRIC" id="fig|1183438.3.peg.1258"/>